<keyword evidence="1" id="KW-0315">Glutamine amidotransferase</keyword>
<evidence type="ECO:0000313" key="3">
    <source>
        <dbReference type="Proteomes" id="UP001363151"/>
    </source>
</evidence>
<dbReference type="Gene3D" id="3.40.50.300">
    <property type="entry name" value="P-loop containing nucleotide triphosphate hydrolases"/>
    <property type="match status" value="1"/>
</dbReference>
<keyword evidence="2" id="KW-0808">Transferase</keyword>
<proteinExistence type="predicted"/>
<organism evidence="2 3">
    <name type="scientific">Aureococcus anophagefferens</name>
    <name type="common">Harmful bloom alga</name>
    <dbReference type="NCBI Taxonomy" id="44056"/>
    <lineage>
        <taxon>Eukaryota</taxon>
        <taxon>Sar</taxon>
        <taxon>Stramenopiles</taxon>
        <taxon>Ochrophyta</taxon>
        <taxon>Pelagophyceae</taxon>
        <taxon>Pelagomonadales</taxon>
        <taxon>Pelagomonadaceae</taxon>
        <taxon>Aureococcus</taxon>
    </lineage>
</organism>
<dbReference type="GO" id="GO:0008483">
    <property type="term" value="F:transaminase activity"/>
    <property type="evidence" value="ECO:0007669"/>
    <property type="project" value="UniProtKB-KW"/>
</dbReference>
<gene>
    <name evidence="2" type="ORF">SO694_00087036</name>
</gene>
<dbReference type="PANTHER" id="PTHR21343:SF8">
    <property type="entry name" value="DRTGG DOMAIN-CONTAINING PROTEIN"/>
    <property type="match status" value="1"/>
</dbReference>
<dbReference type="SUPFAM" id="SSF52540">
    <property type="entry name" value="P-loop containing nucleoside triphosphate hydrolases"/>
    <property type="match status" value="1"/>
</dbReference>
<dbReference type="CDD" id="cd03109">
    <property type="entry name" value="DTBS"/>
    <property type="match status" value="1"/>
</dbReference>
<comment type="caution">
    <text evidence="2">The sequence shown here is derived from an EMBL/GenBank/DDBJ whole genome shotgun (WGS) entry which is preliminary data.</text>
</comment>
<dbReference type="InterPro" id="IPR028979">
    <property type="entry name" value="Ser_kin/Pase_Hpr-like_N_sf"/>
</dbReference>
<dbReference type="PANTHER" id="PTHR21343">
    <property type="entry name" value="DETHIOBIOTIN SYNTHETASE"/>
    <property type="match status" value="1"/>
</dbReference>
<dbReference type="InterPro" id="IPR027417">
    <property type="entry name" value="P-loop_NTPase"/>
</dbReference>
<dbReference type="Pfam" id="PF13500">
    <property type="entry name" value="AAA_26"/>
    <property type="match status" value="1"/>
</dbReference>
<accession>A0ABR1G4C6</accession>
<keyword evidence="2" id="KW-0032">Aminotransferase</keyword>
<dbReference type="EMBL" id="JBBJCI010000121">
    <property type="protein sequence ID" value="KAK7248043.1"/>
    <property type="molecule type" value="Genomic_DNA"/>
</dbReference>
<reference evidence="2 3" key="1">
    <citation type="submission" date="2024-03" db="EMBL/GenBank/DDBJ databases">
        <title>Aureococcus anophagefferens CCMP1851 and Kratosvirus quantuckense: Draft genome of a second virus-susceptible host strain in the model system.</title>
        <authorList>
            <person name="Chase E."/>
            <person name="Truchon A.R."/>
            <person name="Schepens W."/>
            <person name="Wilhelm S.W."/>
        </authorList>
    </citation>
    <scope>NUCLEOTIDE SEQUENCE [LARGE SCALE GENOMIC DNA]</scope>
    <source>
        <strain evidence="2 3">CCMP1851</strain>
    </source>
</reference>
<sequence>MKPLFIAATRQHVGKTTCSLAILSGLTQKFDRVGFIKPVGQQHVAVDGSDVRVDKDVQLMKEYFGMEHVAYEDMSPVIVPRNYTKQYVDGGGSLLAEQKAKILAATARVEASSEATVLEGTGHVGVGSIIGASNADVAAWVGADVVLVANGGIGSAFDELEMNRIMLKDKGVRVRGVILNKVRPDKVDMIRDGPRRTSRARSHRSDYVGRALRDRWGCPLLGVVPDLPFLGKATLDNYEKLLEAEFISGQRHRDLHYGVSDLACVTTAVRRFLRKANYRETERKDMRPLFITHCTRDDVLLAFLAYYKRSTRGLDVEHITESDWLGAMVLCTGECEITDPAFQNEDNTSLPYLMEIARAYDAPIMVTKMGTVEATNDMANFTAKMHIGDRERIKAAIDHYQPHIDFDALLAG</sequence>
<dbReference type="Proteomes" id="UP001363151">
    <property type="component" value="Unassembled WGS sequence"/>
</dbReference>
<dbReference type="Gene3D" id="3.40.1390.20">
    <property type="entry name" value="HprK N-terminal domain-like"/>
    <property type="match status" value="1"/>
</dbReference>
<protein>
    <submittedName>
        <fullName evidence="2">Aminotransferase</fullName>
    </submittedName>
</protein>
<evidence type="ECO:0000256" key="1">
    <source>
        <dbReference type="ARBA" id="ARBA00022962"/>
    </source>
</evidence>
<name>A0ABR1G4C6_AURAN</name>
<evidence type="ECO:0000313" key="2">
    <source>
        <dbReference type="EMBL" id="KAK7248043.1"/>
    </source>
</evidence>
<keyword evidence="3" id="KW-1185">Reference proteome</keyword>